<dbReference type="PROSITE" id="PS50005">
    <property type="entry name" value="TPR"/>
    <property type="match status" value="6"/>
</dbReference>
<dbReference type="Pfam" id="PF13432">
    <property type="entry name" value="TPR_16"/>
    <property type="match status" value="2"/>
</dbReference>
<dbReference type="AlphaFoldDB" id="A0A8J7P939"/>
<dbReference type="SUPFAM" id="SSF48452">
    <property type="entry name" value="TPR-like"/>
    <property type="match status" value="2"/>
</dbReference>
<dbReference type="InterPro" id="IPR037919">
    <property type="entry name" value="OGT"/>
</dbReference>
<evidence type="ECO:0000256" key="2">
    <source>
        <dbReference type="ARBA" id="ARBA00022803"/>
    </source>
</evidence>
<dbReference type="InterPro" id="IPR011990">
    <property type="entry name" value="TPR-like_helical_dom_sf"/>
</dbReference>
<dbReference type="SMART" id="SM00028">
    <property type="entry name" value="TPR"/>
    <property type="match status" value="7"/>
</dbReference>
<organism evidence="4 5">
    <name type="scientific">Candidatus Obscuribacter phosphatis</name>
    <dbReference type="NCBI Taxonomy" id="1906157"/>
    <lineage>
        <taxon>Bacteria</taxon>
        <taxon>Bacillati</taxon>
        <taxon>Candidatus Melainabacteria</taxon>
        <taxon>Candidatus Obscuribacterales</taxon>
        <taxon>Candidatus Obscuribacteraceae</taxon>
        <taxon>Candidatus Obscuribacter</taxon>
    </lineage>
</organism>
<comment type="caution">
    <text evidence="4">The sequence shown here is derived from an EMBL/GenBank/DDBJ whole genome shotgun (WGS) entry which is preliminary data.</text>
</comment>
<feature type="repeat" description="TPR" evidence="3">
    <location>
        <begin position="338"/>
        <end position="371"/>
    </location>
</feature>
<feature type="repeat" description="TPR" evidence="3">
    <location>
        <begin position="406"/>
        <end position="439"/>
    </location>
</feature>
<evidence type="ECO:0000313" key="4">
    <source>
        <dbReference type="EMBL" id="MBN8661699.1"/>
    </source>
</evidence>
<sequence>MLVTLFVAGTVMVAVPVTYLALKDYPPVRALQSALVQETGKLLGKLPNHQTNGQAGSNLSAPLGAVGGVAAVGQGLQTGGQKPTTSEEMRIVDQAVAQLQSGLEKDPSNTTLHNRLGMIYAEIGEMPEAEAQFKQAILLSRAKLSDLYTKIQVKRLEGDLAAASSMMLNVSSIQLDLSSAHSNLARVYEKLGDSQRVVKQLDELNRDVVIGGGLASGTIKASDKAVAKPAKASPEIVAGLARAEALMQVGRMLDAGRELRTLLAVAPDLAEAHELLGKTGMATNNFFLARREFEEAARLEPTKASYFSSLGFIYDRSGKKAKAMEAYQQAYKLEPKNAVNAFNLGNAYAANNQNSQATNYFKQAIELNPNLASAHNNLASMYSMAGNYEAAIKQFEQAIYLAPQMASAHYGLGLAMYNLKDYAGAAMSFKQACLLNPNLIDAQAKLQVCQRKATRSI</sequence>
<dbReference type="PROSITE" id="PS50293">
    <property type="entry name" value="TPR_REGION"/>
    <property type="match status" value="3"/>
</dbReference>
<keyword evidence="2 3" id="KW-0802">TPR repeat</keyword>
<dbReference type="EMBL" id="JAFLCK010000023">
    <property type="protein sequence ID" value="MBN8661699.1"/>
    <property type="molecule type" value="Genomic_DNA"/>
</dbReference>
<evidence type="ECO:0000313" key="5">
    <source>
        <dbReference type="Proteomes" id="UP000664277"/>
    </source>
</evidence>
<dbReference type="Proteomes" id="UP000664277">
    <property type="component" value="Unassembled WGS sequence"/>
</dbReference>
<protein>
    <submittedName>
        <fullName evidence="4">Tetratricopeptide repeat protein</fullName>
    </submittedName>
</protein>
<dbReference type="GO" id="GO:0006493">
    <property type="term" value="P:protein O-linked glycosylation"/>
    <property type="evidence" value="ECO:0007669"/>
    <property type="project" value="InterPro"/>
</dbReference>
<feature type="repeat" description="TPR" evidence="3">
    <location>
        <begin position="270"/>
        <end position="303"/>
    </location>
</feature>
<dbReference type="Gene3D" id="1.25.40.10">
    <property type="entry name" value="Tetratricopeptide repeat domain"/>
    <property type="match status" value="3"/>
</dbReference>
<keyword evidence="1" id="KW-0677">Repeat</keyword>
<dbReference type="InterPro" id="IPR006597">
    <property type="entry name" value="Sel1-like"/>
</dbReference>
<dbReference type="PANTHER" id="PTHR44366">
    <property type="entry name" value="UDP-N-ACETYLGLUCOSAMINE--PEPTIDE N-ACETYLGLUCOSAMINYLTRANSFERASE 110 KDA SUBUNIT"/>
    <property type="match status" value="1"/>
</dbReference>
<feature type="repeat" description="TPR" evidence="3">
    <location>
        <begin position="110"/>
        <end position="143"/>
    </location>
</feature>
<dbReference type="SMART" id="SM00671">
    <property type="entry name" value="SEL1"/>
    <property type="match status" value="4"/>
</dbReference>
<feature type="repeat" description="TPR" evidence="3">
    <location>
        <begin position="372"/>
        <end position="405"/>
    </location>
</feature>
<evidence type="ECO:0000256" key="3">
    <source>
        <dbReference type="PROSITE-ProRule" id="PRU00339"/>
    </source>
</evidence>
<dbReference type="InterPro" id="IPR019734">
    <property type="entry name" value="TPR_rpt"/>
</dbReference>
<accession>A0A8J7P939</accession>
<reference evidence="4" key="1">
    <citation type="submission" date="2021-02" db="EMBL/GenBank/DDBJ databases">
        <title>Genome-Resolved Metagenomics of a Microbial Community Performing Photosynthetic Biological Nutrient Removal.</title>
        <authorList>
            <person name="Mcdaniel E.A."/>
        </authorList>
    </citation>
    <scope>NUCLEOTIDE SEQUENCE</scope>
    <source>
        <strain evidence="4">UWPOB_OBS1</strain>
    </source>
</reference>
<dbReference type="PANTHER" id="PTHR44366:SF1">
    <property type="entry name" value="UDP-N-ACETYLGLUCOSAMINE--PEPTIDE N-ACETYLGLUCOSAMINYLTRANSFERASE 110 KDA SUBUNIT"/>
    <property type="match status" value="1"/>
</dbReference>
<name>A0A8J7P939_9BACT</name>
<proteinExistence type="predicted"/>
<dbReference type="InterPro" id="IPR013105">
    <property type="entry name" value="TPR_2"/>
</dbReference>
<evidence type="ECO:0000256" key="1">
    <source>
        <dbReference type="ARBA" id="ARBA00022737"/>
    </source>
</evidence>
<dbReference type="GO" id="GO:0097363">
    <property type="term" value="F:protein O-acetylglucosaminyltransferase activity"/>
    <property type="evidence" value="ECO:0007669"/>
    <property type="project" value="TreeGrafter"/>
</dbReference>
<feature type="repeat" description="TPR" evidence="3">
    <location>
        <begin position="304"/>
        <end position="337"/>
    </location>
</feature>
<dbReference type="Pfam" id="PF13181">
    <property type="entry name" value="TPR_8"/>
    <property type="match status" value="1"/>
</dbReference>
<gene>
    <name evidence="4" type="ORF">J0M35_15135</name>
</gene>
<dbReference type="Pfam" id="PF07719">
    <property type="entry name" value="TPR_2"/>
    <property type="match status" value="1"/>
</dbReference>